<accession>A0AAW0D9K7</accession>
<dbReference type="AlphaFoldDB" id="A0AAW0D9K7"/>
<comment type="caution">
    <text evidence="3">The sequence shown here is derived from an EMBL/GenBank/DDBJ whole genome shotgun (WGS) entry which is preliminary data.</text>
</comment>
<keyword evidence="4" id="KW-1185">Reference proteome</keyword>
<dbReference type="InterPro" id="IPR012341">
    <property type="entry name" value="6hp_glycosidase-like_sf"/>
</dbReference>
<gene>
    <name evidence="3" type="ORF">VNI00_006450</name>
</gene>
<evidence type="ECO:0000313" key="4">
    <source>
        <dbReference type="Proteomes" id="UP001383192"/>
    </source>
</evidence>
<dbReference type="SUPFAM" id="SSF48208">
    <property type="entry name" value="Six-hairpin glycosidases"/>
    <property type="match status" value="1"/>
</dbReference>
<dbReference type="Pfam" id="PF07470">
    <property type="entry name" value="Glyco_hydro_88"/>
    <property type="match status" value="1"/>
</dbReference>
<feature type="chain" id="PRO_5043350973" evidence="2">
    <location>
        <begin position="18"/>
        <end position="448"/>
    </location>
</feature>
<evidence type="ECO:0000256" key="1">
    <source>
        <dbReference type="ARBA" id="ARBA00022801"/>
    </source>
</evidence>
<dbReference type="InterPro" id="IPR010905">
    <property type="entry name" value="Glyco_hydro_88"/>
</dbReference>
<dbReference type="GO" id="GO:0005975">
    <property type="term" value="P:carbohydrate metabolic process"/>
    <property type="evidence" value="ECO:0007669"/>
    <property type="project" value="InterPro"/>
</dbReference>
<protein>
    <submittedName>
        <fullName evidence="3">Uncharacterized protein</fullName>
    </submittedName>
</protein>
<dbReference type="PANTHER" id="PTHR41814:SF1">
    <property type="entry name" value="CELLULASE"/>
    <property type="match status" value="1"/>
</dbReference>
<dbReference type="GO" id="GO:0016787">
    <property type="term" value="F:hydrolase activity"/>
    <property type="evidence" value="ECO:0007669"/>
    <property type="project" value="UniProtKB-KW"/>
</dbReference>
<evidence type="ECO:0000256" key="2">
    <source>
        <dbReference type="SAM" id="SignalP"/>
    </source>
</evidence>
<name>A0AAW0D9K7_9AGAR</name>
<dbReference type="Proteomes" id="UP001383192">
    <property type="component" value="Unassembled WGS sequence"/>
</dbReference>
<organism evidence="3 4">
    <name type="scientific">Paramarasmius palmivorus</name>
    <dbReference type="NCBI Taxonomy" id="297713"/>
    <lineage>
        <taxon>Eukaryota</taxon>
        <taxon>Fungi</taxon>
        <taxon>Dikarya</taxon>
        <taxon>Basidiomycota</taxon>
        <taxon>Agaricomycotina</taxon>
        <taxon>Agaricomycetes</taxon>
        <taxon>Agaricomycetidae</taxon>
        <taxon>Agaricales</taxon>
        <taxon>Marasmiineae</taxon>
        <taxon>Marasmiaceae</taxon>
        <taxon>Paramarasmius</taxon>
    </lineage>
</organism>
<feature type="signal peptide" evidence="2">
    <location>
        <begin position="1"/>
        <end position="17"/>
    </location>
</feature>
<evidence type="ECO:0000313" key="3">
    <source>
        <dbReference type="EMBL" id="KAK7047682.1"/>
    </source>
</evidence>
<dbReference type="PANTHER" id="PTHR41814">
    <property type="entry name" value="EXPRESSED PROTEIN"/>
    <property type="match status" value="1"/>
</dbReference>
<keyword evidence="1" id="KW-0378">Hydrolase</keyword>
<dbReference type="Gene3D" id="1.50.10.10">
    <property type="match status" value="1"/>
</dbReference>
<sequence length="448" mass="48941">MLLLWLAWCSWIASVVGQELPDTVLQDVKTRLGEGALLSWEIGTRIQALLEFDSPDYSVLTTYPQPVSIPFPSQASVPASLGEVMSIVRIVVANRTTSNFGLNATTTTTGASSNATRTLTGPQPLISDASSADPVSIGQGVLLAAYFNLDGNGTAYMQVAQDQLDFLYTKVPKTSDGAISHRVAEVQLWSDYVSMVPPFLALYGVLSSNLTLIRDAHTQIRLYRAYLVNDSRGKTKGLWRHVLLGSGRNGQPSNDEGFWSSGNGWAAHGMLRVLATIKHSPYSDEFRDEQGDLLDWSQEIIGAMYGHIDSISLFTNYADNQSTFHDAASTALLAASAYRLSLLSDGTESHWIPYAERSRKALSCVAGNSNSSLVHFTSDGWVDPVVNPHWYAVQGKQSPEAQAFVLMMESAWKEWVAAGSIGINASRRAAIEWWWLAGTVLMGLWTII</sequence>
<proteinExistence type="predicted"/>
<dbReference type="EMBL" id="JAYKXP010000019">
    <property type="protein sequence ID" value="KAK7047682.1"/>
    <property type="molecule type" value="Genomic_DNA"/>
</dbReference>
<dbReference type="InterPro" id="IPR008928">
    <property type="entry name" value="6-hairpin_glycosidase_sf"/>
</dbReference>
<reference evidence="3 4" key="1">
    <citation type="submission" date="2024-01" db="EMBL/GenBank/DDBJ databases">
        <title>A draft genome for a cacao thread blight-causing isolate of Paramarasmius palmivorus.</title>
        <authorList>
            <person name="Baruah I.K."/>
            <person name="Bukari Y."/>
            <person name="Amoako-Attah I."/>
            <person name="Meinhardt L.W."/>
            <person name="Bailey B.A."/>
            <person name="Cohen S.P."/>
        </authorList>
    </citation>
    <scope>NUCLEOTIDE SEQUENCE [LARGE SCALE GENOMIC DNA]</scope>
    <source>
        <strain evidence="3 4">GH-12</strain>
    </source>
</reference>
<keyword evidence="2" id="KW-0732">Signal</keyword>